<evidence type="ECO:0000313" key="1">
    <source>
        <dbReference type="EMBL" id="GGW87493.1"/>
    </source>
</evidence>
<name>A0A918MZ29_9BURK</name>
<dbReference type="InterPro" id="IPR023606">
    <property type="entry name" value="CoA-Trfase_III_dom_1_sf"/>
</dbReference>
<reference evidence="1" key="2">
    <citation type="submission" date="2020-09" db="EMBL/GenBank/DDBJ databases">
        <authorList>
            <person name="Sun Q."/>
            <person name="Kim S."/>
        </authorList>
    </citation>
    <scope>NUCLEOTIDE SEQUENCE</scope>
    <source>
        <strain evidence="1">KCTC 23732</strain>
    </source>
</reference>
<comment type="caution">
    <text evidence="1">The sequence shown here is derived from an EMBL/GenBank/DDBJ whole genome shotgun (WGS) entry which is preliminary data.</text>
</comment>
<dbReference type="Pfam" id="PF02515">
    <property type="entry name" value="CoA_transf_3"/>
    <property type="match status" value="1"/>
</dbReference>
<organism evidence="1 2">
    <name type="scientific">Advenella faeciporci</name>
    <dbReference type="NCBI Taxonomy" id="797535"/>
    <lineage>
        <taxon>Bacteria</taxon>
        <taxon>Pseudomonadati</taxon>
        <taxon>Pseudomonadota</taxon>
        <taxon>Betaproteobacteria</taxon>
        <taxon>Burkholderiales</taxon>
        <taxon>Alcaligenaceae</taxon>
    </lineage>
</organism>
<dbReference type="Proteomes" id="UP000608345">
    <property type="component" value="Unassembled WGS sequence"/>
</dbReference>
<protein>
    <submittedName>
        <fullName evidence="1">CoA transferase</fullName>
    </submittedName>
</protein>
<dbReference type="PANTHER" id="PTHR48228">
    <property type="entry name" value="SUCCINYL-COA--D-CITRAMALATE COA-TRANSFERASE"/>
    <property type="match status" value="1"/>
</dbReference>
<gene>
    <name evidence="1" type="ORF">GCM10011450_16880</name>
</gene>
<dbReference type="Gene3D" id="3.40.50.10540">
    <property type="entry name" value="Crotonobetainyl-coa:carnitine coa-transferase, domain 1"/>
    <property type="match status" value="1"/>
</dbReference>
<dbReference type="InterPro" id="IPR044855">
    <property type="entry name" value="CoA-Trfase_III_dom3_sf"/>
</dbReference>
<accession>A0A918MZ29</accession>
<evidence type="ECO:0000313" key="2">
    <source>
        <dbReference type="Proteomes" id="UP000608345"/>
    </source>
</evidence>
<dbReference type="EMBL" id="BMYS01000010">
    <property type="protein sequence ID" value="GGW87493.1"/>
    <property type="molecule type" value="Genomic_DNA"/>
</dbReference>
<reference evidence="1" key="1">
    <citation type="journal article" date="2014" name="Int. J. Syst. Evol. Microbiol.">
        <title>Complete genome sequence of Corynebacterium casei LMG S-19264T (=DSM 44701T), isolated from a smear-ripened cheese.</title>
        <authorList>
            <consortium name="US DOE Joint Genome Institute (JGI-PGF)"/>
            <person name="Walter F."/>
            <person name="Albersmeier A."/>
            <person name="Kalinowski J."/>
            <person name="Ruckert C."/>
        </authorList>
    </citation>
    <scope>NUCLEOTIDE SEQUENCE</scope>
    <source>
        <strain evidence="1">KCTC 23732</strain>
    </source>
</reference>
<dbReference type="Gene3D" id="3.30.1540.10">
    <property type="entry name" value="formyl-coa transferase, domain 3"/>
    <property type="match status" value="1"/>
</dbReference>
<dbReference type="GO" id="GO:0016740">
    <property type="term" value="F:transferase activity"/>
    <property type="evidence" value="ECO:0007669"/>
    <property type="project" value="UniProtKB-KW"/>
</dbReference>
<dbReference type="SUPFAM" id="SSF89796">
    <property type="entry name" value="CoA-transferase family III (CaiB/BaiF)"/>
    <property type="match status" value="1"/>
</dbReference>
<sequence length="391" mass="41775">MTQVSGAPLQGVRVLDLTRLLPGPACAMHLADMGAEVVKLEDTGAGDYAWAALRSQVNRNKRGLQLDLKKEEGKALFLDLCEKADVVIEGFRPGVMDRLGVGYEVVKQRNPAIVYCSMSGYGQTGPYSQAAGHDINYIARAGVADQVGNGAGKPALSNLPLADLLGGASTASIGILAALFDAQRTGKGRLVDISFSDGILAYAGLPMAALNEFGQATPAGVTKLTGAAVYYGFYETADGRYIAVGAFEKKFWDEFCKLIGREDLKPFHGASDPAQVNYAKHELGQLIAAHDFAWWSEKLAGSDCCVTPVLNMGETANDAHFKERGMVLESINEQGETVRQLGSPFKMSGFEFAIRNPSPTAGQHTVEVLQEWGVSGERIQKLLDDGVVVQG</sequence>
<dbReference type="InterPro" id="IPR050509">
    <property type="entry name" value="CoA-transferase_III"/>
</dbReference>
<dbReference type="AlphaFoldDB" id="A0A918MZ29"/>
<keyword evidence="1" id="KW-0808">Transferase</keyword>
<dbReference type="RefSeq" id="WP_189385054.1">
    <property type="nucleotide sequence ID" value="NZ_BAABFY010000014.1"/>
</dbReference>
<dbReference type="PANTHER" id="PTHR48228:SF5">
    <property type="entry name" value="ALPHA-METHYLACYL-COA RACEMASE"/>
    <property type="match status" value="1"/>
</dbReference>
<dbReference type="InterPro" id="IPR003673">
    <property type="entry name" value="CoA-Trfase_fam_III"/>
</dbReference>
<proteinExistence type="predicted"/>
<keyword evidence="2" id="KW-1185">Reference proteome</keyword>